<dbReference type="AlphaFoldDB" id="A0A078B9E7"/>
<proteinExistence type="predicted"/>
<dbReference type="SUPFAM" id="SSF56300">
    <property type="entry name" value="Metallo-dependent phosphatases"/>
    <property type="match status" value="1"/>
</dbReference>
<gene>
    <name evidence="4" type="primary">Contig2563.g2746</name>
    <name evidence="4" type="ORF">STYLEM_19017</name>
</gene>
<keyword evidence="2" id="KW-0732">Signal</keyword>
<feature type="signal peptide" evidence="2">
    <location>
        <begin position="1"/>
        <end position="18"/>
    </location>
</feature>
<keyword evidence="1" id="KW-0812">Transmembrane</keyword>
<keyword evidence="5" id="KW-1185">Reference proteome</keyword>
<evidence type="ECO:0000256" key="1">
    <source>
        <dbReference type="SAM" id="Phobius"/>
    </source>
</evidence>
<dbReference type="Pfam" id="PF09423">
    <property type="entry name" value="PhoD"/>
    <property type="match status" value="1"/>
</dbReference>
<protein>
    <recommendedName>
        <fullName evidence="3">PhoD-like phosphatase metallophosphatase domain-containing protein</fullName>
    </recommendedName>
</protein>
<accession>A0A078B9E7</accession>
<dbReference type="InParanoid" id="A0A078B9E7"/>
<dbReference type="Gene3D" id="3.60.21.70">
    <property type="entry name" value="PhoD-like phosphatase"/>
    <property type="match status" value="1"/>
</dbReference>
<feature type="transmembrane region" description="Helical" evidence="1">
    <location>
        <begin position="404"/>
        <end position="428"/>
    </location>
</feature>
<dbReference type="EMBL" id="CCKQ01017949">
    <property type="protein sequence ID" value="CDW89877.1"/>
    <property type="molecule type" value="Genomic_DNA"/>
</dbReference>
<dbReference type="OrthoDB" id="10266805at2759"/>
<dbReference type="InterPro" id="IPR029052">
    <property type="entry name" value="Metallo-depent_PP-like"/>
</dbReference>
<dbReference type="InterPro" id="IPR018946">
    <property type="entry name" value="PhoD-like_MPP"/>
</dbReference>
<organism evidence="4 5">
    <name type="scientific">Stylonychia lemnae</name>
    <name type="common">Ciliate</name>
    <dbReference type="NCBI Taxonomy" id="5949"/>
    <lineage>
        <taxon>Eukaryota</taxon>
        <taxon>Sar</taxon>
        <taxon>Alveolata</taxon>
        <taxon>Ciliophora</taxon>
        <taxon>Intramacronucleata</taxon>
        <taxon>Spirotrichea</taxon>
        <taxon>Stichotrichia</taxon>
        <taxon>Sporadotrichida</taxon>
        <taxon>Oxytrichidae</taxon>
        <taxon>Stylonychinae</taxon>
        <taxon>Stylonychia</taxon>
    </lineage>
</organism>
<dbReference type="FunCoup" id="A0A078B9E7">
    <property type="interactions" value="40"/>
</dbReference>
<dbReference type="Proteomes" id="UP000039865">
    <property type="component" value="Unassembled WGS sequence"/>
</dbReference>
<evidence type="ECO:0000259" key="3">
    <source>
        <dbReference type="Pfam" id="PF09423"/>
    </source>
</evidence>
<keyword evidence="1" id="KW-0472">Membrane</keyword>
<keyword evidence="1" id="KW-1133">Transmembrane helix</keyword>
<feature type="chain" id="PRO_5001729958" description="PhoD-like phosphatase metallophosphatase domain-containing protein" evidence="2">
    <location>
        <begin position="19"/>
        <end position="443"/>
    </location>
</feature>
<name>A0A078B9E7_STYLE</name>
<dbReference type="InterPro" id="IPR038607">
    <property type="entry name" value="PhoD-like_sf"/>
</dbReference>
<evidence type="ECO:0000313" key="4">
    <source>
        <dbReference type="EMBL" id="CDW89877.1"/>
    </source>
</evidence>
<evidence type="ECO:0000313" key="5">
    <source>
        <dbReference type="Proteomes" id="UP000039865"/>
    </source>
</evidence>
<dbReference type="OMA" id="EHGFETW"/>
<dbReference type="CDD" id="cd07389">
    <property type="entry name" value="MPP_PhoD"/>
    <property type="match status" value="1"/>
</dbReference>
<reference evidence="4 5" key="1">
    <citation type="submission" date="2014-06" db="EMBL/GenBank/DDBJ databases">
        <authorList>
            <person name="Swart Estienne"/>
        </authorList>
    </citation>
    <scope>NUCLEOTIDE SEQUENCE [LARGE SCALE GENOMIC DNA]</scope>
    <source>
        <strain evidence="4 5">130c</strain>
    </source>
</reference>
<sequence length="443" mass="51895">MTLLIHLLLGIGVNQILARETVNLNLIKNEKNEIKLAFGSCYGIFDRKSDIFKTITENDPALWIWLGDAAYTDNVRLAGGTKFFLNILVLKDNSMPTNYAQHRFEMTIEDKYYQKLLQKTPVVGVWDDHDYGCNNGDKTFKNKRQMRDIFLDFIGEPNNTQRRLEIDTGIYQDYVYFDNEENIKIHLILVDIRYDFDEKTQDRFGEEQLAWLDRILGENKDSNLTLIGMGVQALVDRYFFTEAINWKSKEMLFDLIRKHQKSGVFVLSGDVHFAQFYHTNCKSLTGYDVQELTSSGMTHHVNSFFKIGHHVLNYVTPLFWNVYVNYNFGLLKTRKIGDDLEFTIQVKTLDDQIALEKVLMINRDMKYDEENNRYQGMCKAIHSKSRIGIQFHHYLYMFIVKRHWLMYLLIMSIFGVKSLLLAGVIRLIRKTSGLCRQSKVKVN</sequence>
<feature type="domain" description="PhoD-like phosphatase metallophosphatase" evidence="3">
    <location>
        <begin position="37"/>
        <end position="132"/>
    </location>
</feature>
<evidence type="ECO:0000256" key="2">
    <source>
        <dbReference type="SAM" id="SignalP"/>
    </source>
</evidence>
<dbReference type="PANTHER" id="PTHR33987">
    <property type="entry name" value="CALCINEURIN-LIKE METALLO-PHOSPHOESTERASE SUPERFAMILY PROTEIN"/>
    <property type="match status" value="1"/>
</dbReference>
<dbReference type="PANTHER" id="PTHR33987:SF1">
    <property type="entry name" value="CALCINEURIN-LIKE METALLO-PHOSPHOESTERASE SUPERFAMILY PROTEIN"/>
    <property type="match status" value="1"/>
</dbReference>